<dbReference type="Gene3D" id="3.40.366.10">
    <property type="entry name" value="Malonyl-Coenzyme A Acyl Carrier Protein, domain 2"/>
    <property type="match status" value="1"/>
</dbReference>
<evidence type="ECO:0000256" key="1">
    <source>
        <dbReference type="ARBA" id="ARBA00013258"/>
    </source>
</evidence>
<evidence type="ECO:0000256" key="6">
    <source>
        <dbReference type="PIRNR" id="PIRNR000446"/>
    </source>
</evidence>
<dbReference type="InterPro" id="IPR050858">
    <property type="entry name" value="Mal-CoA-ACP_Trans/PKS_FabD"/>
</dbReference>
<evidence type="ECO:0000256" key="2">
    <source>
        <dbReference type="ARBA" id="ARBA00018953"/>
    </source>
</evidence>
<feature type="domain" description="Malonyl-CoA:ACP transacylase (MAT)" evidence="8">
    <location>
        <begin position="1"/>
        <end position="279"/>
    </location>
</feature>
<dbReference type="GO" id="GO:0005829">
    <property type="term" value="C:cytosol"/>
    <property type="evidence" value="ECO:0007669"/>
    <property type="project" value="TreeGrafter"/>
</dbReference>
<keyword evidence="10" id="KW-1185">Reference proteome</keyword>
<dbReference type="Gene3D" id="3.30.70.250">
    <property type="entry name" value="Malonyl-CoA ACP transacylase, ACP-binding"/>
    <property type="match status" value="1"/>
</dbReference>
<dbReference type="InterPro" id="IPR016036">
    <property type="entry name" value="Malonyl_transacylase_ACP-bd"/>
</dbReference>
<dbReference type="InterPro" id="IPR016035">
    <property type="entry name" value="Acyl_Trfase/lysoPLipase"/>
</dbReference>
<dbReference type="AlphaFoldDB" id="A0A345UM35"/>
<evidence type="ECO:0000256" key="4">
    <source>
        <dbReference type="ARBA" id="ARBA00023315"/>
    </source>
</evidence>
<sequence length="279" mass="30057">MGKAHYESDPVFRKVFDEANEILGFSLSEIMFEGPDESLRQTENTQPAIFLHSIALFKTLDLQADAVAGHSLGEFSALAAAGVLSFEDALRVVRKRGQLMQQAGTDNPGTMAAVIGMADEKVAEICKEASKGADDIVVPANYNCPGQLVISGHETAIDRALVLLKEQGCKIAKKLPVSGAFHSPLMQSAYDGLKAELDQVSFHTPSCPVYANYTARPTTSADEIKENLLSQLLNPVKWTQTLLQMKEDGLEAFTEVGPGNVLQGLVKRTLKGTAISGHQ</sequence>
<dbReference type="InterPro" id="IPR004410">
    <property type="entry name" value="Malonyl_CoA-ACP_transAc_FabD"/>
</dbReference>
<dbReference type="KEGG" id="cprv:CYPRO_2291"/>
<comment type="similarity">
    <text evidence="6">Belongs to the fabD family.</text>
</comment>
<evidence type="ECO:0000313" key="9">
    <source>
        <dbReference type="EMBL" id="AXJ01537.1"/>
    </source>
</evidence>
<keyword evidence="3 6" id="KW-0808">Transferase</keyword>
<dbReference type="InterPro" id="IPR014043">
    <property type="entry name" value="Acyl_transferase_dom"/>
</dbReference>
<dbReference type="SMART" id="SM00827">
    <property type="entry name" value="PKS_AT"/>
    <property type="match status" value="1"/>
</dbReference>
<comment type="catalytic activity">
    <reaction evidence="5 6">
        <text>holo-[ACP] + malonyl-CoA = malonyl-[ACP] + CoA</text>
        <dbReference type="Rhea" id="RHEA:41792"/>
        <dbReference type="Rhea" id="RHEA-COMP:9623"/>
        <dbReference type="Rhea" id="RHEA-COMP:9685"/>
        <dbReference type="ChEBI" id="CHEBI:57287"/>
        <dbReference type="ChEBI" id="CHEBI:57384"/>
        <dbReference type="ChEBI" id="CHEBI:64479"/>
        <dbReference type="ChEBI" id="CHEBI:78449"/>
        <dbReference type="EC" id="2.3.1.39"/>
    </reaction>
</comment>
<dbReference type="GO" id="GO:0004314">
    <property type="term" value="F:[acyl-carrier-protein] S-malonyltransferase activity"/>
    <property type="evidence" value="ECO:0007669"/>
    <property type="project" value="UniProtKB-EC"/>
</dbReference>
<evidence type="ECO:0000256" key="5">
    <source>
        <dbReference type="ARBA" id="ARBA00048462"/>
    </source>
</evidence>
<dbReference type="InterPro" id="IPR001227">
    <property type="entry name" value="Ac_transferase_dom_sf"/>
</dbReference>
<dbReference type="Proteomes" id="UP000254808">
    <property type="component" value="Chromosome"/>
</dbReference>
<dbReference type="InterPro" id="IPR024925">
    <property type="entry name" value="Malonyl_CoA-ACP_transAc"/>
</dbReference>
<accession>A0A345UM35</accession>
<dbReference type="FunFam" id="3.30.70.250:FF:000001">
    <property type="entry name" value="Malonyl CoA-acyl carrier protein transacylase"/>
    <property type="match status" value="1"/>
</dbReference>
<organism evidence="9 10">
    <name type="scientific">Cyclonatronum proteinivorum</name>
    <dbReference type="NCBI Taxonomy" id="1457365"/>
    <lineage>
        <taxon>Bacteria</taxon>
        <taxon>Pseudomonadati</taxon>
        <taxon>Balneolota</taxon>
        <taxon>Balneolia</taxon>
        <taxon>Balneolales</taxon>
        <taxon>Cyclonatronaceae</taxon>
        <taxon>Cyclonatronum</taxon>
    </lineage>
</organism>
<dbReference type="SUPFAM" id="SSF55048">
    <property type="entry name" value="Probable ACP-binding domain of malonyl-CoA ACP transacylase"/>
    <property type="match status" value="1"/>
</dbReference>
<dbReference type="NCBIfam" id="TIGR00128">
    <property type="entry name" value="fabD"/>
    <property type="match status" value="1"/>
</dbReference>
<evidence type="ECO:0000313" key="10">
    <source>
        <dbReference type="Proteomes" id="UP000254808"/>
    </source>
</evidence>
<feature type="active site" evidence="7">
    <location>
        <position position="182"/>
    </location>
</feature>
<evidence type="ECO:0000256" key="3">
    <source>
        <dbReference type="ARBA" id="ARBA00022679"/>
    </source>
</evidence>
<dbReference type="EC" id="2.3.1.39" evidence="1 6"/>
<dbReference type="PANTHER" id="PTHR42681">
    <property type="entry name" value="MALONYL-COA-ACYL CARRIER PROTEIN TRANSACYLASE, MITOCHONDRIAL"/>
    <property type="match status" value="1"/>
</dbReference>
<dbReference type="EMBL" id="CP027806">
    <property type="protein sequence ID" value="AXJ01537.1"/>
    <property type="molecule type" value="Genomic_DNA"/>
</dbReference>
<keyword evidence="4 6" id="KW-0012">Acyltransferase</keyword>
<dbReference type="PIRSF" id="PIRSF000446">
    <property type="entry name" value="Mct"/>
    <property type="match status" value="1"/>
</dbReference>
<evidence type="ECO:0000256" key="7">
    <source>
        <dbReference type="PIRSR" id="PIRSR000446-1"/>
    </source>
</evidence>
<dbReference type="GO" id="GO:0006633">
    <property type="term" value="P:fatty acid biosynthetic process"/>
    <property type="evidence" value="ECO:0007669"/>
    <property type="project" value="TreeGrafter"/>
</dbReference>
<reference evidence="9 10" key="1">
    <citation type="submission" date="2018-03" db="EMBL/GenBank/DDBJ databases">
        <title>Phenotypic and genomic properties of Cyclonatronum proteinivorum gen. nov., sp. nov., a haloalkaliphilic bacteroidete from soda lakes possessing Na+-translocating rhodopsin.</title>
        <authorList>
            <person name="Toshchakov S.V."/>
            <person name="Korzhenkov A."/>
            <person name="Samarov N.I."/>
            <person name="Kublanov I.V."/>
            <person name="Muntyan M.S."/>
            <person name="Sorokin D.Y."/>
        </authorList>
    </citation>
    <scope>NUCLEOTIDE SEQUENCE [LARGE SCALE GENOMIC DNA]</scope>
    <source>
        <strain evidence="9 10">Omega</strain>
    </source>
</reference>
<dbReference type="SUPFAM" id="SSF52151">
    <property type="entry name" value="FabD/lysophospholipase-like"/>
    <property type="match status" value="1"/>
</dbReference>
<protein>
    <recommendedName>
        <fullName evidence="2 6">Malonyl CoA-acyl carrier protein transacylase</fullName>
        <ecNumber evidence="1 6">2.3.1.39</ecNumber>
    </recommendedName>
</protein>
<feature type="active site" evidence="7">
    <location>
        <position position="71"/>
    </location>
</feature>
<name>A0A345UM35_9BACT</name>
<dbReference type="Pfam" id="PF00698">
    <property type="entry name" value="Acyl_transf_1"/>
    <property type="match status" value="1"/>
</dbReference>
<evidence type="ECO:0000259" key="8">
    <source>
        <dbReference type="SMART" id="SM00827"/>
    </source>
</evidence>
<dbReference type="PANTHER" id="PTHR42681:SF1">
    <property type="entry name" value="MALONYL-COA-ACYL CARRIER PROTEIN TRANSACYLASE, MITOCHONDRIAL"/>
    <property type="match status" value="1"/>
</dbReference>
<proteinExistence type="inferred from homology"/>
<gene>
    <name evidence="9" type="ORF">CYPRO_2291</name>
</gene>